<gene>
    <name evidence="2" type="ORF">FXV83_38840</name>
</gene>
<evidence type="ECO:0000313" key="2">
    <source>
        <dbReference type="EMBL" id="TYO61305.1"/>
    </source>
</evidence>
<dbReference type="AlphaFoldDB" id="A0A5S4YDG1"/>
<feature type="transmembrane region" description="Helical" evidence="1">
    <location>
        <begin position="42"/>
        <end position="66"/>
    </location>
</feature>
<dbReference type="RefSeq" id="WP_148745289.1">
    <property type="nucleotide sequence ID" value="NZ_VSTH01000190.1"/>
</dbReference>
<accession>A0A5S4YDG1</accession>
<reference evidence="2 3" key="1">
    <citation type="submission" date="2019-08" db="EMBL/GenBank/DDBJ databases">
        <title>Bradyrhizobium hipponensis sp. nov., a rhizobium isolated from a Lupinus angustifolius root nodule in Tunisia.</title>
        <authorList>
            <person name="Off K."/>
            <person name="Rejili M."/>
            <person name="Mars M."/>
            <person name="Brachmann A."/>
            <person name="Marin M."/>
        </authorList>
    </citation>
    <scope>NUCLEOTIDE SEQUENCE [LARGE SCALE GENOMIC DNA]</scope>
    <source>
        <strain evidence="3">aSej3</strain>
    </source>
</reference>
<keyword evidence="1" id="KW-0812">Transmembrane</keyword>
<keyword evidence="1" id="KW-1133">Transmembrane helix</keyword>
<evidence type="ECO:0000313" key="3">
    <source>
        <dbReference type="Proteomes" id="UP000324797"/>
    </source>
</evidence>
<keyword evidence="3" id="KW-1185">Reference proteome</keyword>
<feature type="transmembrane region" description="Helical" evidence="1">
    <location>
        <begin position="78"/>
        <end position="103"/>
    </location>
</feature>
<evidence type="ECO:0000256" key="1">
    <source>
        <dbReference type="SAM" id="Phobius"/>
    </source>
</evidence>
<feature type="transmembrane region" description="Helical" evidence="1">
    <location>
        <begin position="172"/>
        <end position="189"/>
    </location>
</feature>
<organism evidence="2 3">
    <name type="scientific">Bradyrhizobium hipponense</name>
    <dbReference type="NCBI Taxonomy" id="2605638"/>
    <lineage>
        <taxon>Bacteria</taxon>
        <taxon>Pseudomonadati</taxon>
        <taxon>Pseudomonadota</taxon>
        <taxon>Alphaproteobacteria</taxon>
        <taxon>Hyphomicrobiales</taxon>
        <taxon>Nitrobacteraceae</taxon>
        <taxon>Bradyrhizobium</taxon>
    </lineage>
</organism>
<protein>
    <submittedName>
        <fullName evidence="2">Phage holin family protein</fullName>
    </submittedName>
</protein>
<dbReference type="Proteomes" id="UP000324797">
    <property type="component" value="Unassembled WGS sequence"/>
</dbReference>
<proteinExistence type="predicted"/>
<keyword evidence="1" id="KW-0472">Membrane</keyword>
<dbReference type="EMBL" id="VSTH01000190">
    <property type="protein sequence ID" value="TYO61305.1"/>
    <property type="molecule type" value="Genomic_DNA"/>
</dbReference>
<comment type="caution">
    <text evidence="2">The sequence shown here is derived from an EMBL/GenBank/DDBJ whole genome shotgun (WGS) entry which is preliminary data.</text>
</comment>
<name>A0A5S4YDG1_9BRAD</name>
<sequence length="200" mass="21014">MLAPSGELLRAGVALKLNHLKRATRSYLRDRTNEATGRATSYAVAAGLLAVAGMFVVAALFVGLIALYRWAAITYGQFWGLGAVGAVLLVLAAACAGVAMAQIRRKPKPIVPLASRLRAAIATPRIPRGTMKQAVKEVATTIPLVPLAPGEGGHGGKAWSGKSWPVRSNRSVQLGLMLAAVGLVGLTAARRRRHRHGVDT</sequence>